<keyword evidence="2" id="KW-0479">Metal-binding</keyword>
<keyword evidence="4" id="KW-0378">Hydrolase</keyword>
<dbReference type="GO" id="GO:0051607">
    <property type="term" value="P:defense response to virus"/>
    <property type="evidence" value="ECO:0007669"/>
    <property type="project" value="UniProtKB-KW"/>
</dbReference>
<evidence type="ECO:0000313" key="9">
    <source>
        <dbReference type="EMBL" id="GFS26128.1"/>
    </source>
</evidence>
<dbReference type="GO" id="GO:0046872">
    <property type="term" value="F:metal ion binding"/>
    <property type="evidence" value="ECO:0007669"/>
    <property type="project" value="UniProtKB-KW"/>
</dbReference>
<dbReference type="GO" id="GO:0003677">
    <property type="term" value="F:DNA binding"/>
    <property type="evidence" value="ECO:0007669"/>
    <property type="project" value="UniProtKB-KW"/>
</dbReference>
<keyword evidence="6" id="KW-0051">Antiviral defense</keyword>
<evidence type="ECO:0000256" key="5">
    <source>
        <dbReference type="ARBA" id="ARBA00022842"/>
    </source>
</evidence>
<gene>
    <name evidence="9" type="ORF">ElyMa_005203700</name>
</gene>
<dbReference type="InterPro" id="IPR019855">
    <property type="entry name" value="CRISPR-assoc_Cas1_NMENI"/>
</dbReference>
<dbReference type="GO" id="GO:0043571">
    <property type="term" value="P:maintenance of CRISPR repeat elements"/>
    <property type="evidence" value="ECO:0007669"/>
    <property type="project" value="InterPro"/>
</dbReference>
<dbReference type="NCBIfam" id="TIGR00287">
    <property type="entry name" value="cas1"/>
    <property type="match status" value="1"/>
</dbReference>
<dbReference type="HAMAP" id="MF_01470">
    <property type="entry name" value="Cas1"/>
    <property type="match status" value="1"/>
</dbReference>
<dbReference type="AlphaFoldDB" id="A0AAV4JVW4"/>
<evidence type="ECO:0000256" key="1">
    <source>
        <dbReference type="ARBA" id="ARBA00022722"/>
    </source>
</evidence>
<accession>A0AAV4JVW4</accession>
<dbReference type="EMBL" id="BMAT01010395">
    <property type="protein sequence ID" value="GFS26128.1"/>
    <property type="molecule type" value="Genomic_DNA"/>
</dbReference>
<keyword evidence="1" id="KW-0540">Nuclease</keyword>
<dbReference type="Gene3D" id="1.20.120.920">
    <property type="entry name" value="CRISPR-associated endonuclease Cas1, C-terminal domain"/>
    <property type="match status" value="1"/>
</dbReference>
<protein>
    <submittedName>
        <fullName evidence="9">CRISPR-associated endonuclease Cas1</fullName>
    </submittedName>
</protein>
<keyword evidence="3 9" id="KW-0255">Endonuclease</keyword>
<dbReference type="GO" id="GO:0004520">
    <property type="term" value="F:DNA endonuclease activity"/>
    <property type="evidence" value="ECO:0007669"/>
    <property type="project" value="InterPro"/>
</dbReference>
<evidence type="ECO:0000256" key="3">
    <source>
        <dbReference type="ARBA" id="ARBA00022759"/>
    </source>
</evidence>
<dbReference type="NCBIfam" id="TIGR03639">
    <property type="entry name" value="cas1_NMENI"/>
    <property type="match status" value="1"/>
</dbReference>
<dbReference type="GO" id="GO:0016787">
    <property type="term" value="F:hydrolase activity"/>
    <property type="evidence" value="ECO:0007669"/>
    <property type="project" value="UniProtKB-KW"/>
</dbReference>
<keyword evidence="10" id="KW-1185">Reference proteome</keyword>
<keyword evidence="7" id="KW-0238">DNA-binding</keyword>
<evidence type="ECO:0000313" key="10">
    <source>
        <dbReference type="Proteomes" id="UP000762676"/>
    </source>
</evidence>
<name>A0AAV4JVW4_9GAST</name>
<evidence type="ECO:0000256" key="2">
    <source>
        <dbReference type="ARBA" id="ARBA00022723"/>
    </source>
</evidence>
<reference evidence="9 10" key="1">
    <citation type="journal article" date="2021" name="Elife">
        <title>Chloroplast acquisition without the gene transfer in kleptoplastic sea slugs, Plakobranchus ocellatus.</title>
        <authorList>
            <person name="Maeda T."/>
            <person name="Takahashi S."/>
            <person name="Yoshida T."/>
            <person name="Shimamura S."/>
            <person name="Takaki Y."/>
            <person name="Nagai Y."/>
            <person name="Toyoda A."/>
            <person name="Suzuki Y."/>
            <person name="Arimoto A."/>
            <person name="Ishii H."/>
            <person name="Satoh N."/>
            <person name="Nishiyama T."/>
            <person name="Hasebe M."/>
            <person name="Maruyama T."/>
            <person name="Minagawa J."/>
            <person name="Obokata J."/>
            <person name="Shigenobu S."/>
        </authorList>
    </citation>
    <scope>NUCLEOTIDE SEQUENCE [LARGE SCALE GENOMIC DNA]</scope>
</reference>
<evidence type="ECO:0000256" key="6">
    <source>
        <dbReference type="ARBA" id="ARBA00023118"/>
    </source>
</evidence>
<dbReference type="PANTHER" id="PTHR34353">
    <property type="entry name" value="CRISPR-ASSOCIATED ENDONUCLEASE CAS1 1"/>
    <property type="match status" value="1"/>
</dbReference>
<dbReference type="InterPro" id="IPR050646">
    <property type="entry name" value="Cas1"/>
</dbReference>
<evidence type="ECO:0000256" key="8">
    <source>
        <dbReference type="ARBA" id="ARBA00023211"/>
    </source>
</evidence>
<comment type="caution">
    <text evidence="9">The sequence shown here is derived from an EMBL/GenBank/DDBJ whole genome shotgun (WGS) entry which is preliminary data.</text>
</comment>
<evidence type="ECO:0000256" key="4">
    <source>
        <dbReference type="ARBA" id="ARBA00022801"/>
    </source>
</evidence>
<keyword evidence="8" id="KW-0464">Manganese</keyword>
<dbReference type="Pfam" id="PF01867">
    <property type="entry name" value="Cas_Cas1"/>
    <property type="match status" value="1"/>
</dbReference>
<dbReference type="PANTHER" id="PTHR34353:SF2">
    <property type="entry name" value="CRISPR-ASSOCIATED ENDONUCLEASE CAS1 1"/>
    <property type="match status" value="1"/>
</dbReference>
<dbReference type="InterPro" id="IPR002729">
    <property type="entry name" value="CRISPR-assoc_Cas1"/>
</dbReference>
<organism evidence="9 10">
    <name type="scientific">Elysia marginata</name>
    <dbReference type="NCBI Taxonomy" id="1093978"/>
    <lineage>
        <taxon>Eukaryota</taxon>
        <taxon>Metazoa</taxon>
        <taxon>Spiralia</taxon>
        <taxon>Lophotrochozoa</taxon>
        <taxon>Mollusca</taxon>
        <taxon>Gastropoda</taxon>
        <taxon>Heterobranchia</taxon>
        <taxon>Euthyneura</taxon>
        <taxon>Panpulmonata</taxon>
        <taxon>Sacoglossa</taxon>
        <taxon>Placobranchoidea</taxon>
        <taxon>Plakobranchidae</taxon>
        <taxon>Elysia</taxon>
    </lineage>
</organism>
<dbReference type="InterPro" id="IPR042206">
    <property type="entry name" value="CRISPR-assoc_Cas1_C"/>
</dbReference>
<proteinExistence type="inferred from homology"/>
<sequence length="300" mass="34114">MIKRTLYFGNEAYLSTQKEQLLIRFPDRDKEVIKLPIEDIGIVVADHYRLTFTQSLVSKLLASNVAFITCNASHHPTGMMLNLDGNNIQSERFRVQIDASVPLKKNLWQQTIKSKILNQAWLLESMGIISKKMKRWANSVGSGDTDNYEGRAAVYYWKEIFSPHIENFKRGQFGAFPNNLLNYGYAVLRAIIARALVGSGLLPTLGIHHHNKYNAYCLADDIMEPYRPFVDRVALNILKKHGHIEDLDTDIKRELLQIPVMDITINGKNSPLMLAAGHTTASLYECFAGNTRKIKYPSFQ</sequence>
<evidence type="ECO:0000256" key="7">
    <source>
        <dbReference type="ARBA" id="ARBA00023125"/>
    </source>
</evidence>
<dbReference type="Proteomes" id="UP000762676">
    <property type="component" value="Unassembled WGS sequence"/>
</dbReference>
<keyword evidence="5" id="KW-0460">Magnesium</keyword>